<evidence type="ECO:0000256" key="2">
    <source>
        <dbReference type="ARBA" id="ARBA00010992"/>
    </source>
</evidence>
<dbReference type="GO" id="GO:0016020">
    <property type="term" value="C:membrane"/>
    <property type="evidence" value="ECO:0007669"/>
    <property type="project" value="UniProtKB-SubCell"/>
</dbReference>
<feature type="transmembrane region" description="Helical" evidence="8">
    <location>
        <begin position="139"/>
        <end position="164"/>
    </location>
</feature>
<proteinExistence type="inferred from homology"/>
<feature type="transmembrane region" description="Helical" evidence="8">
    <location>
        <begin position="288"/>
        <end position="307"/>
    </location>
</feature>
<evidence type="ECO:0000256" key="4">
    <source>
        <dbReference type="ARBA" id="ARBA00022692"/>
    </source>
</evidence>
<dbReference type="GeneID" id="30996235"/>
<reference evidence="11" key="1">
    <citation type="submission" date="2016-05" db="EMBL/GenBank/DDBJ databases">
        <title>Comparative genomics of biotechnologically important yeasts.</title>
        <authorList>
            <consortium name="DOE Joint Genome Institute"/>
            <person name="Riley R."/>
            <person name="Haridas S."/>
            <person name="Wolfe K.H."/>
            <person name="Lopes M.R."/>
            <person name="Hittinger C.T."/>
            <person name="Goker M."/>
            <person name="Salamov A."/>
            <person name="Wisecaver J."/>
            <person name="Long T.M."/>
            <person name="Aerts A.L."/>
            <person name="Barry K."/>
            <person name="Choi C."/>
            <person name="Clum A."/>
            <person name="Coughlan A.Y."/>
            <person name="Deshpande S."/>
            <person name="Douglass A.P."/>
            <person name="Hanson S.J."/>
            <person name="Klenk H.-P."/>
            <person name="Labutti K."/>
            <person name="Lapidus A."/>
            <person name="Lindquist E."/>
            <person name="Lipzen A."/>
            <person name="Meier-Kolthoff J.P."/>
            <person name="Ohm R.A."/>
            <person name="Otillar R.P."/>
            <person name="Pangilinan J."/>
            <person name="Peng Y."/>
            <person name="Rokas A."/>
            <person name="Rosa C.A."/>
            <person name="Scheuner C."/>
            <person name="Sibirny A.A."/>
            <person name="Slot J.C."/>
            <person name="Stielow J.B."/>
            <person name="Sun H."/>
            <person name="Kurtzman C.P."/>
            <person name="Blackwell M."/>
            <person name="Grigoriev I.V."/>
            <person name="Jeffries T.W."/>
        </authorList>
    </citation>
    <scope>NUCLEOTIDE SEQUENCE [LARGE SCALE GENOMIC DNA]</scope>
    <source>
        <strain evidence="11">NRRL Y-1933</strain>
    </source>
</reference>
<dbReference type="InterPro" id="IPR020846">
    <property type="entry name" value="MFS_dom"/>
</dbReference>
<feature type="domain" description="Major facilitator superfamily (MFS) profile" evidence="9">
    <location>
        <begin position="12"/>
        <end position="443"/>
    </location>
</feature>
<name>A0A1E4RDQ1_9ASCO</name>
<dbReference type="SUPFAM" id="SSF103473">
    <property type="entry name" value="MFS general substrate transporter"/>
    <property type="match status" value="1"/>
</dbReference>
<evidence type="ECO:0000256" key="5">
    <source>
        <dbReference type="ARBA" id="ARBA00022989"/>
    </source>
</evidence>
<feature type="transmembrane region" description="Helical" evidence="8">
    <location>
        <begin position="254"/>
        <end position="276"/>
    </location>
</feature>
<dbReference type="RefSeq" id="XP_020074423.1">
    <property type="nucleotide sequence ID" value="XM_020221686.1"/>
</dbReference>
<comment type="similarity">
    <text evidence="2 7">Belongs to the major facilitator superfamily. Sugar transporter (TC 2.A.1.1) family.</text>
</comment>
<keyword evidence="11" id="KW-1185">Reference proteome</keyword>
<evidence type="ECO:0000256" key="6">
    <source>
        <dbReference type="ARBA" id="ARBA00023136"/>
    </source>
</evidence>
<keyword evidence="4 8" id="KW-0812">Transmembrane</keyword>
<dbReference type="PROSITE" id="PS50850">
    <property type="entry name" value="MFS"/>
    <property type="match status" value="1"/>
</dbReference>
<feature type="transmembrane region" description="Helical" evidence="8">
    <location>
        <begin position="170"/>
        <end position="193"/>
    </location>
</feature>
<dbReference type="Proteomes" id="UP000095085">
    <property type="component" value="Unassembled WGS sequence"/>
</dbReference>
<dbReference type="Gene3D" id="1.20.1250.20">
    <property type="entry name" value="MFS general substrate transporter like domains"/>
    <property type="match status" value="1"/>
</dbReference>
<dbReference type="PRINTS" id="PR00171">
    <property type="entry name" value="SUGRTRNSPORT"/>
</dbReference>
<dbReference type="InterPro" id="IPR050360">
    <property type="entry name" value="MFS_Sugar_Transporters"/>
</dbReference>
<dbReference type="OrthoDB" id="6133115at2759"/>
<sequence>MFQDLSFFVIKIIVACCLGSLTYGFSSGVAGTVSGLPSFIDYFDYESNANKADAFNGLFSGGGLLGCLLAGHFSEQFGRKRAIFITCMISILGSIIMTASVNIAMLFVARFIAGVSIGMIVFLVPLWQTEIAPASVRGLLVGMHGTMNIAGYSICNWVNVGLYFCSNVNAQWRVTLALQMVWPLALAICIWWMPESPRWLIEHGKVDEAREVMKHLESELNDDQFSHMVYQIENENQHSSWSSLFTVKPYRKRLIIGFLTMFAGQATGTLVVTNYTPTLCKSLHFDSLMQLILSAAYISTGVVYNFVCALMMDYVGRKTLLIVGIFGSGVISIMGELIMVALFSGSDNKAANAAGVFFIFFHIVFYGGCVDANTYVYATEIWPTHIRSKGAALSTSGLFIGLLVFTTGVTSALNHIQWRYFLIFIILSLINCIIIFFYFPETKGLTLEEIGKLFGEDPDITDNKLLFIEGTHESTNLKDERVAVQVKEKDSYSP</sequence>
<feature type="transmembrane region" description="Helical" evidence="8">
    <location>
        <begin position="355"/>
        <end position="378"/>
    </location>
</feature>
<feature type="transmembrane region" description="Helical" evidence="8">
    <location>
        <begin position="12"/>
        <end position="34"/>
    </location>
</feature>
<evidence type="ECO:0000256" key="7">
    <source>
        <dbReference type="RuleBase" id="RU003346"/>
    </source>
</evidence>
<dbReference type="AlphaFoldDB" id="A0A1E4RDQ1"/>
<dbReference type="GO" id="GO:0005351">
    <property type="term" value="F:carbohydrate:proton symporter activity"/>
    <property type="evidence" value="ECO:0007669"/>
    <property type="project" value="TreeGrafter"/>
</dbReference>
<keyword evidence="3 7" id="KW-0813">Transport</keyword>
<protein>
    <submittedName>
        <fullName evidence="10">General substrate transporter</fullName>
    </submittedName>
</protein>
<dbReference type="PANTHER" id="PTHR48022">
    <property type="entry name" value="PLASTIDIC GLUCOSE TRANSPORTER 4"/>
    <property type="match status" value="1"/>
</dbReference>
<dbReference type="Pfam" id="PF00083">
    <property type="entry name" value="Sugar_tr"/>
    <property type="match status" value="1"/>
</dbReference>
<gene>
    <name evidence="10" type="ORF">HYPBUDRAFT_153708</name>
</gene>
<keyword evidence="5 8" id="KW-1133">Transmembrane helix</keyword>
<dbReference type="EMBL" id="KV454544">
    <property type="protein sequence ID" value="ODV65356.1"/>
    <property type="molecule type" value="Genomic_DNA"/>
</dbReference>
<evidence type="ECO:0000256" key="1">
    <source>
        <dbReference type="ARBA" id="ARBA00004141"/>
    </source>
</evidence>
<organism evidence="10 11">
    <name type="scientific">Hyphopichia burtonii NRRL Y-1933</name>
    <dbReference type="NCBI Taxonomy" id="984485"/>
    <lineage>
        <taxon>Eukaryota</taxon>
        <taxon>Fungi</taxon>
        <taxon>Dikarya</taxon>
        <taxon>Ascomycota</taxon>
        <taxon>Saccharomycotina</taxon>
        <taxon>Pichiomycetes</taxon>
        <taxon>Debaryomycetaceae</taxon>
        <taxon>Hyphopichia</taxon>
    </lineage>
</organism>
<feature type="transmembrane region" description="Helical" evidence="8">
    <location>
        <begin position="83"/>
        <end position="101"/>
    </location>
</feature>
<feature type="transmembrane region" description="Helical" evidence="8">
    <location>
        <begin position="418"/>
        <end position="439"/>
    </location>
</feature>
<dbReference type="InterPro" id="IPR005828">
    <property type="entry name" value="MFS_sugar_transport-like"/>
</dbReference>
<dbReference type="FunFam" id="1.20.1250.20:FF:000134">
    <property type="entry name" value="MFS sugar transporter protein"/>
    <property type="match status" value="1"/>
</dbReference>
<evidence type="ECO:0000313" key="11">
    <source>
        <dbReference type="Proteomes" id="UP000095085"/>
    </source>
</evidence>
<dbReference type="NCBIfam" id="TIGR00879">
    <property type="entry name" value="SP"/>
    <property type="match status" value="1"/>
</dbReference>
<feature type="transmembrane region" description="Helical" evidence="8">
    <location>
        <begin position="390"/>
        <end position="412"/>
    </location>
</feature>
<evidence type="ECO:0000313" key="10">
    <source>
        <dbReference type="EMBL" id="ODV65356.1"/>
    </source>
</evidence>
<feature type="transmembrane region" description="Helical" evidence="8">
    <location>
        <begin position="107"/>
        <end position="127"/>
    </location>
</feature>
<accession>A0A1E4RDQ1</accession>
<dbReference type="InterPro" id="IPR036259">
    <property type="entry name" value="MFS_trans_sf"/>
</dbReference>
<evidence type="ECO:0000259" key="9">
    <source>
        <dbReference type="PROSITE" id="PS50850"/>
    </source>
</evidence>
<keyword evidence="6 8" id="KW-0472">Membrane</keyword>
<evidence type="ECO:0000256" key="8">
    <source>
        <dbReference type="SAM" id="Phobius"/>
    </source>
</evidence>
<comment type="subcellular location">
    <subcellularLocation>
        <location evidence="1">Membrane</location>
        <topology evidence="1">Multi-pass membrane protein</topology>
    </subcellularLocation>
</comment>
<evidence type="ECO:0000256" key="3">
    <source>
        <dbReference type="ARBA" id="ARBA00022448"/>
    </source>
</evidence>
<feature type="transmembrane region" description="Helical" evidence="8">
    <location>
        <begin position="319"/>
        <end position="343"/>
    </location>
</feature>
<dbReference type="STRING" id="984485.A0A1E4RDQ1"/>
<dbReference type="PANTHER" id="PTHR48022:SF11">
    <property type="entry name" value="MONOSACCHARIDE TRANSPORTER (HXT8), PUTATIVE (AFU_ORTHOLOGUE AFUA_2G08120)-RELATED"/>
    <property type="match status" value="1"/>
</dbReference>
<feature type="transmembrane region" description="Helical" evidence="8">
    <location>
        <begin position="54"/>
        <end position="71"/>
    </location>
</feature>
<dbReference type="InterPro" id="IPR003663">
    <property type="entry name" value="Sugar/inositol_transpt"/>
</dbReference>